<dbReference type="AlphaFoldDB" id="A0A927AQG0"/>
<keyword evidence="2" id="KW-1185">Reference proteome</keyword>
<evidence type="ECO:0008006" key="3">
    <source>
        <dbReference type="Google" id="ProtNLM"/>
    </source>
</evidence>
<evidence type="ECO:0000313" key="1">
    <source>
        <dbReference type="EMBL" id="MBD2700331.1"/>
    </source>
</evidence>
<dbReference type="PROSITE" id="PS51257">
    <property type="entry name" value="PROKAR_LIPOPROTEIN"/>
    <property type="match status" value="1"/>
</dbReference>
<organism evidence="1 2">
    <name type="scientific">Spirosoma profusum</name>
    <dbReference type="NCBI Taxonomy" id="2771354"/>
    <lineage>
        <taxon>Bacteria</taxon>
        <taxon>Pseudomonadati</taxon>
        <taxon>Bacteroidota</taxon>
        <taxon>Cytophagia</taxon>
        <taxon>Cytophagales</taxon>
        <taxon>Cytophagaceae</taxon>
        <taxon>Spirosoma</taxon>
    </lineage>
</organism>
<reference evidence="1" key="1">
    <citation type="submission" date="2020-09" db="EMBL/GenBank/DDBJ databases">
        <authorList>
            <person name="Kim M.K."/>
        </authorList>
    </citation>
    <scope>NUCLEOTIDE SEQUENCE</scope>
    <source>
        <strain evidence="1">BT702</strain>
    </source>
</reference>
<accession>A0A927AQG0</accession>
<protein>
    <recommendedName>
        <fullName evidence="3">Lipoprotein</fullName>
    </recommendedName>
</protein>
<dbReference type="RefSeq" id="WP_190886195.1">
    <property type="nucleotide sequence ID" value="NZ_JACWZY010000004.1"/>
</dbReference>
<dbReference type="Proteomes" id="UP000598820">
    <property type="component" value="Unassembled WGS sequence"/>
</dbReference>
<comment type="caution">
    <text evidence="1">The sequence shown here is derived from an EMBL/GenBank/DDBJ whole genome shotgun (WGS) entry which is preliminary data.</text>
</comment>
<sequence>MNIQKLIASTFLLVSVAVSSCRREETPSANCPNAGAYVKRVRDARGEVFYDSSQVSWFIRVPNSFDSHDIGFACNLANNFQQAGLKVAFSGSYYEYDKAVFGIAGNKYFYLSLESVTVR</sequence>
<name>A0A927AQG0_9BACT</name>
<evidence type="ECO:0000313" key="2">
    <source>
        <dbReference type="Proteomes" id="UP000598820"/>
    </source>
</evidence>
<gene>
    <name evidence="1" type="ORF">IC229_06780</name>
</gene>
<dbReference type="EMBL" id="JACWZY010000004">
    <property type="protein sequence ID" value="MBD2700331.1"/>
    <property type="molecule type" value="Genomic_DNA"/>
</dbReference>
<proteinExistence type="predicted"/>